<proteinExistence type="predicted"/>
<dbReference type="Proteomes" id="UP000189940">
    <property type="component" value="Unassembled WGS sequence"/>
</dbReference>
<dbReference type="EMBL" id="MWPQ01000054">
    <property type="protein sequence ID" value="OPH81904.1"/>
    <property type="molecule type" value="Genomic_DNA"/>
</dbReference>
<evidence type="ECO:0000313" key="3">
    <source>
        <dbReference type="Proteomes" id="UP000189940"/>
    </source>
</evidence>
<feature type="region of interest" description="Disordered" evidence="1">
    <location>
        <begin position="36"/>
        <end position="61"/>
    </location>
</feature>
<sequence length="61" mass="6668">MQRPMFAIETDPVEGLSIVVTRPDGTRVVIRGGQSSSTLSEIHPRCSQRASFMDRNAPLAP</sequence>
<comment type="caution">
    <text evidence="2">The sequence shown here is derived from an EMBL/GenBank/DDBJ whole genome shotgun (WGS) entry which is preliminary data.</text>
</comment>
<protein>
    <submittedName>
        <fullName evidence="2">Uncharacterized protein</fullName>
    </submittedName>
</protein>
<accession>A0A1V4HVF1</accession>
<reference evidence="2 3" key="1">
    <citation type="submission" date="2017-02" db="EMBL/GenBank/DDBJ databases">
        <title>Genome sequence of the nitrite-oxidizing bacterium Nitrobacter vulgaris strain Ab1.</title>
        <authorList>
            <person name="Mellbye B.L."/>
            <person name="Davis E.W."/>
            <person name="Spieck E."/>
            <person name="Chang J.H."/>
            <person name="Bottomley P.J."/>
            <person name="Sayavedra-Soto L.A."/>
        </authorList>
    </citation>
    <scope>NUCLEOTIDE SEQUENCE [LARGE SCALE GENOMIC DNA]</scope>
    <source>
        <strain evidence="2 3">Ab1</strain>
    </source>
</reference>
<organism evidence="2 3">
    <name type="scientific">Nitrobacter vulgaris</name>
    <dbReference type="NCBI Taxonomy" id="29421"/>
    <lineage>
        <taxon>Bacteria</taxon>
        <taxon>Pseudomonadati</taxon>
        <taxon>Pseudomonadota</taxon>
        <taxon>Alphaproteobacteria</taxon>
        <taxon>Hyphomicrobiales</taxon>
        <taxon>Nitrobacteraceae</taxon>
        <taxon>Nitrobacter</taxon>
    </lineage>
</organism>
<dbReference type="AlphaFoldDB" id="A0A1V4HVF1"/>
<evidence type="ECO:0000256" key="1">
    <source>
        <dbReference type="SAM" id="MobiDB-lite"/>
    </source>
</evidence>
<evidence type="ECO:0000313" key="2">
    <source>
        <dbReference type="EMBL" id="OPH81904.1"/>
    </source>
</evidence>
<name>A0A1V4HVF1_NITVU</name>
<gene>
    <name evidence="2" type="ORF">B2M20_15700</name>
</gene>
<keyword evidence="3" id="KW-1185">Reference proteome</keyword>